<gene>
    <name evidence="7" type="ORF">MLE19_00040</name>
</gene>
<evidence type="ECO:0000313" key="8">
    <source>
        <dbReference type="Proteomes" id="UP001320609"/>
    </source>
</evidence>
<keyword evidence="3" id="KW-0479">Metal-binding</keyword>
<comment type="caution">
    <text evidence="7">The sequence shown here is derived from an EMBL/GenBank/DDBJ whole genome shotgun (WGS) entry which is preliminary data.</text>
</comment>
<keyword evidence="4" id="KW-0862">Zinc</keyword>
<dbReference type="PANTHER" id="PTHR43350">
    <property type="entry name" value="NAD-DEPENDENT ALCOHOL DEHYDROGENASE"/>
    <property type="match status" value="1"/>
</dbReference>
<dbReference type="PANTHER" id="PTHR43350:SF19">
    <property type="entry name" value="D-GULOSIDE 3-DEHYDROGENASE"/>
    <property type="match status" value="1"/>
</dbReference>
<dbReference type="InterPro" id="IPR011032">
    <property type="entry name" value="GroES-like_sf"/>
</dbReference>
<dbReference type="CDD" id="cd08255">
    <property type="entry name" value="2-desacetyl-2-hydroxyethyl_bacteriochlorophyllide_like"/>
    <property type="match status" value="1"/>
</dbReference>
<organism evidence="7 8">
    <name type="scientific">Vreelandella neptunia</name>
    <dbReference type="NCBI Taxonomy" id="115551"/>
    <lineage>
        <taxon>Bacteria</taxon>
        <taxon>Pseudomonadati</taxon>
        <taxon>Pseudomonadota</taxon>
        <taxon>Gammaproteobacteria</taxon>
        <taxon>Oceanospirillales</taxon>
        <taxon>Halomonadaceae</taxon>
        <taxon>Vreelandella</taxon>
    </lineage>
</organism>
<feature type="domain" description="Alcohol dehydrogenase-like C-terminal" evidence="6">
    <location>
        <begin position="185"/>
        <end position="288"/>
    </location>
</feature>
<evidence type="ECO:0000256" key="2">
    <source>
        <dbReference type="ARBA" id="ARBA00008072"/>
    </source>
</evidence>
<evidence type="ECO:0000256" key="1">
    <source>
        <dbReference type="ARBA" id="ARBA00001947"/>
    </source>
</evidence>
<evidence type="ECO:0000256" key="5">
    <source>
        <dbReference type="ARBA" id="ARBA00023002"/>
    </source>
</evidence>
<evidence type="ECO:0000313" key="7">
    <source>
        <dbReference type="EMBL" id="MCH4809714.1"/>
    </source>
</evidence>
<comment type="similarity">
    <text evidence="2">Belongs to the zinc-containing alcohol dehydrogenase family.</text>
</comment>
<dbReference type="Gene3D" id="3.90.180.10">
    <property type="entry name" value="Medium-chain alcohol dehydrogenases, catalytic domain"/>
    <property type="match status" value="1"/>
</dbReference>
<dbReference type="InterPro" id="IPR013149">
    <property type="entry name" value="ADH-like_C"/>
</dbReference>
<evidence type="ECO:0000259" key="6">
    <source>
        <dbReference type="Pfam" id="PF00107"/>
    </source>
</evidence>
<keyword evidence="8" id="KW-1185">Reference proteome</keyword>
<evidence type="ECO:0000256" key="3">
    <source>
        <dbReference type="ARBA" id="ARBA00022723"/>
    </source>
</evidence>
<protein>
    <submittedName>
        <fullName evidence="7">Zinc-binding alcohol dehydrogenase</fullName>
    </submittedName>
</protein>
<dbReference type="RefSeq" id="WP_240716034.1">
    <property type="nucleotide sequence ID" value="NZ_JAKVTW010000001.1"/>
</dbReference>
<accession>A0ABS9S0S3</accession>
<dbReference type="SUPFAM" id="SSF51735">
    <property type="entry name" value="NAD(P)-binding Rossmann-fold domains"/>
    <property type="match status" value="1"/>
</dbReference>
<dbReference type="Gene3D" id="3.40.50.720">
    <property type="entry name" value="NAD(P)-binding Rossmann-like Domain"/>
    <property type="match status" value="1"/>
</dbReference>
<dbReference type="Pfam" id="PF00107">
    <property type="entry name" value="ADH_zinc_N"/>
    <property type="match status" value="1"/>
</dbReference>
<dbReference type="InterPro" id="IPR036291">
    <property type="entry name" value="NAD(P)-bd_dom_sf"/>
</dbReference>
<evidence type="ECO:0000256" key="4">
    <source>
        <dbReference type="ARBA" id="ARBA00022833"/>
    </source>
</evidence>
<dbReference type="Proteomes" id="UP001320609">
    <property type="component" value="Unassembled WGS sequence"/>
</dbReference>
<sequence length="349" mass="37874">MSAPDDVGKHCCVSTKTIDTKSIGTQTTATAFWVTSPAEGELRREQLATPAQDEVLIRTLYSGVSRGTESLVFNGRVPESEFSRMRAPFQSGEFPAPVKYGYCSVGCIEKGPDALLNKTVFCLFPHQDRYVVPASAVLEVPDEVPAKRAVLAANMETAINGVWDAEPMLGERICVIGAGVVGALVAYLCAQVPGVDVHLVDINPERRQLAEQLGVAFATPEQAPHDQDCVIHASGQAAGLRQALELVGSEGRIVEMSWFGEGDVTIPLGGAFHSQRLTLKASQVGQLPPKLRPRWDYQRRLRLALSLLVDARLDALISGESDFTQLPTLANTLFGRGSVELCHRLRYVH</sequence>
<dbReference type="EMBL" id="JAKVTW010000001">
    <property type="protein sequence ID" value="MCH4809714.1"/>
    <property type="molecule type" value="Genomic_DNA"/>
</dbReference>
<name>A0ABS9S0S3_9GAMM</name>
<dbReference type="SUPFAM" id="SSF50129">
    <property type="entry name" value="GroES-like"/>
    <property type="match status" value="1"/>
</dbReference>
<reference evidence="7 8" key="1">
    <citation type="submission" date="2022-03" db="EMBL/GenBank/DDBJ databases">
        <title>Genomic signatures underlying metal tolerance in selected Arctic bacterial isolates.</title>
        <authorList>
            <person name="Thomas F.A."/>
            <person name="Venkatachalam S."/>
            <person name="Krishnan K.P."/>
        </authorList>
    </citation>
    <scope>NUCLEOTIDE SEQUENCE [LARGE SCALE GENOMIC DNA]</scope>
    <source>
        <strain evidence="7 8">HM116</strain>
    </source>
</reference>
<keyword evidence="5" id="KW-0560">Oxidoreductase</keyword>
<comment type="cofactor">
    <cofactor evidence="1">
        <name>Zn(2+)</name>
        <dbReference type="ChEBI" id="CHEBI:29105"/>
    </cofactor>
</comment>
<proteinExistence type="inferred from homology"/>